<evidence type="ECO:0000256" key="3">
    <source>
        <dbReference type="ARBA" id="ARBA00022630"/>
    </source>
</evidence>
<comment type="caution">
    <text evidence="10">The sequence shown here is derived from an EMBL/GenBank/DDBJ whole genome shotgun (WGS) entry which is preliminary data.</text>
</comment>
<feature type="domain" description="Acyl-CoA oxidase/dehydrogenase middle" evidence="7">
    <location>
        <begin position="162"/>
        <end position="266"/>
    </location>
</feature>
<dbReference type="Gene3D" id="1.10.540.10">
    <property type="entry name" value="Acyl-CoA dehydrogenase/oxidase, N-terminal domain"/>
    <property type="match status" value="1"/>
</dbReference>
<dbReference type="InterPro" id="IPR009100">
    <property type="entry name" value="AcylCoA_DH/oxidase_NM_dom_sf"/>
</dbReference>
<gene>
    <name evidence="10" type="ORF">CRP01_34505</name>
</gene>
<dbReference type="AlphaFoldDB" id="A0A2D0N0B7"/>
<dbReference type="PANTHER" id="PTHR42803">
    <property type="entry name" value="ACYL-COA DEHYDROGENASE"/>
    <property type="match status" value="1"/>
</dbReference>
<dbReference type="EMBL" id="PDUD01000047">
    <property type="protein sequence ID" value="PHN01907.1"/>
    <property type="molecule type" value="Genomic_DNA"/>
</dbReference>
<evidence type="ECO:0000259" key="6">
    <source>
        <dbReference type="Pfam" id="PF00441"/>
    </source>
</evidence>
<feature type="domain" description="Acyl-CoA dehydrogenase/oxidase N-terminal" evidence="8">
    <location>
        <begin position="45"/>
        <end position="156"/>
    </location>
</feature>
<proteinExistence type="inferred from homology"/>
<sequence>MEHPLFSRQLLNFLLYDVYRVEELCRHDYYGQHDRDTFEFTIDAATEIADQQLRPFFRDIEQPEPELCDGQVQVPPPVADFVRTFAESGLMASTFPLELDGQQLPKIIYAAVKYISMSANNSFVMYTDLSIGCANLILAYGTTEQQQRFIPNLLNGRWLGTMCLTEPQAGSSLSDIKATARPNPDGTYSLRGQKIFISAGDHDASENIIHLLLARIEGAPEGTKGISLFIVPKYKLSDQETPNDVQSVSIYHKMGQKATPAMHLAFGETGDCTAYLLGAPHKGLPQMFQMMNSSRLGVGLNGISIASAAYQTALQYARERPQGRSLKTGAPVRIIEHPDVRRMLLTQKVIVEGGLAFHLQCYYYLDQLKVSRDPDEKKRYHALLELLTPVAKTYGAEEGNRSVNLGMQVLGGYGYTEDFTLEQMARDVRISSIYEGTTGIQSLALLGREVVRNNGAALAYWKEEVNATRKQASTIPEISGLAGRLQEEMDRFERTTGGLLKLAATGKTEAFLADATLYMEYFGLVNVAWQWLKMAAAALEKPADDWNASMVHAARFFYRYELGRCLHLAQILDNRDPLTMADQQPDPFV</sequence>
<evidence type="ECO:0000259" key="8">
    <source>
        <dbReference type="Pfam" id="PF02771"/>
    </source>
</evidence>
<protein>
    <submittedName>
        <fullName evidence="10">Acyl-CoA dehydrogenase</fullName>
    </submittedName>
</protein>
<feature type="domain" description="Acyl-CoA dehydrogenase/oxidase C-terminal" evidence="6">
    <location>
        <begin position="282"/>
        <end position="443"/>
    </location>
</feature>
<comment type="cofactor">
    <cofactor evidence="1 5">
        <name>FAD</name>
        <dbReference type="ChEBI" id="CHEBI:57692"/>
    </cofactor>
</comment>
<keyword evidence="3 5" id="KW-0285">Flavoprotein</keyword>
<keyword evidence="4 5" id="KW-0274">FAD</keyword>
<comment type="similarity">
    <text evidence="2 5">Belongs to the acyl-CoA dehydrogenase family.</text>
</comment>
<dbReference type="InterPro" id="IPR009075">
    <property type="entry name" value="AcylCo_DH/oxidase_C"/>
</dbReference>
<dbReference type="InterPro" id="IPR025878">
    <property type="entry name" value="Acyl-CoA_dh-like_C_dom"/>
</dbReference>
<dbReference type="Pfam" id="PF00441">
    <property type="entry name" value="Acyl-CoA_dh_1"/>
    <property type="match status" value="1"/>
</dbReference>
<dbReference type="PANTHER" id="PTHR42803:SF3">
    <property type="entry name" value="ACYL-COA DEHYDROGENASE-RELATED"/>
    <property type="match status" value="1"/>
</dbReference>
<dbReference type="GO" id="GO:0016627">
    <property type="term" value="F:oxidoreductase activity, acting on the CH-CH group of donors"/>
    <property type="evidence" value="ECO:0007669"/>
    <property type="project" value="InterPro"/>
</dbReference>
<evidence type="ECO:0000313" key="11">
    <source>
        <dbReference type="Proteomes" id="UP000223913"/>
    </source>
</evidence>
<dbReference type="InterPro" id="IPR052166">
    <property type="entry name" value="Diverse_Acyl-CoA_DH"/>
</dbReference>
<dbReference type="InterPro" id="IPR006091">
    <property type="entry name" value="Acyl-CoA_Oxase/DH_mid-dom"/>
</dbReference>
<accession>A0A2D0N0B7</accession>
<dbReference type="OrthoDB" id="9764422at2"/>
<evidence type="ECO:0000256" key="1">
    <source>
        <dbReference type="ARBA" id="ARBA00001974"/>
    </source>
</evidence>
<dbReference type="InterPro" id="IPR046373">
    <property type="entry name" value="Acyl-CoA_Oxase/DH_mid-dom_sf"/>
</dbReference>
<evidence type="ECO:0000259" key="7">
    <source>
        <dbReference type="Pfam" id="PF02770"/>
    </source>
</evidence>
<feature type="domain" description="Acetyl-CoA dehydrogenase-like C-terminal" evidence="9">
    <location>
        <begin position="463"/>
        <end position="581"/>
    </location>
</feature>
<organism evidence="10 11">
    <name type="scientific">Flavilitoribacter nigricans (strain ATCC 23147 / DSM 23189 / NBRC 102662 / NCIMB 1420 / SS-2)</name>
    <name type="common">Lewinella nigricans</name>
    <dbReference type="NCBI Taxonomy" id="1122177"/>
    <lineage>
        <taxon>Bacteria</taxon>
        <taxon>Pseudomonadati</taxon>
        <taxon>Bacteroidota</taxon>
        <taxon>Saprospiria</taxon>
        <taxon>Saprospirales</taxon>
        <taxon>Lewinellaceae</taxon>
        <taxon>Flavilitoribacter</taxon>
    </lineage>
</organism>
<keyword evidence="5" id="KW-0560">Oxidoreductase</keyword>
<dbReference type="InterPro" id="IPR037069">
    <property type="entry name" value="AcylCoA_DH/ox_N_sf"/>
</dbReference>
<dbReference type="GO" id="GO:0050660">
    <property type="term" value="F:flavin adenine dinucleotide binding"/>
    <property type="evidence" value="ECO:0007669"/>
    <property type="project" value="InterPro"/>
</dbReference>
<evidence type="ECO:0000256" key="5">
    <source>
        <dbReference type="RuleBase" id="RU362125"/>
    </source>
</evidence>
<evidence type="ECO:0000259" key="9">
    <source>
        <dbReference type="Pfam" id="PF12806"/>
    </source>
</evidence>
<dbReference type="InterPro" id="IPR013786">
    <property type="entry name" value="AcylCoA_DH/ox_N"/>
</dbReference>
<evidence type="ECO:0000256" key="4">
    <source>
        <dbReference type="ARBA" id="ARBA00022827"/>
    </source>
</evidence>
<dbReference type="SUPFAM" id="SSF47203">
    <property type="entry name" value="Acyl-CoA dehydrogenase C-terminal domain-like"/>
    <property type="match status" value="1"/>
</dbReference>
<name>A0A2D0N0B7_FLAN2</name>
<dbReference type="Gene3D" id="2.40.110.10">
    <property type="entry name" value="Butyryl-CoA Dehydrogenase, subunit A, domain 2"/>
    <property type="match status" value="1"/>
</dbReference>
<reference evidence="10 11" key="1">
    <citation type="submission" date="2017-10" db="EMBL/GenBank/DDBJ databases">
        <title>The draft genome sequence of Lewinella nigricans NBRC 102662.</title>
        <authorList>
            <person name="Wang K."/>
        </authorList>
    </citation>
    <scope>NUCLEOTIDE SEQUENCE [LARGE SCALE GENOMIC DNA]</scope>
    <source>
        <strain evidence="10 11">NBRC 102662</strain>
    </source>
</reference>
<dbReference type="SUPFAM" id="SSF56645">
    <property type="entry name" value="Acyl-CoA dehydrogenase NM domain-like"/>
    <property type="match status" value="1"/>
</dbReference>
<dbReference type="InterPro" id="IPR036250">
    <property type="entry name" value="AcylCo_DH-like_C"/>
</dbReference>
<dbReference type="RefSeq" id="WP_099154642.1">
    <property type="nucleotide sequence ID" value="NZ_PDUD01000047.1"/>
</dbReference>
<keyword evidence="11" id="KW-1185">Reference proteome</keyword>
<evidence type="ECO:0000313" key="10">
    <source>
        <dbReference type="EMBL" id="PHN01907.1"/>
    </source>
</evidence>
<dbReference type="Pfam" id="PF12806">
    <property type="entry name" value="Acyl-CoA_dh_C"/>
    <property type="match status" value="1"/>
</dbReference>
<dbReference type="Proteomes" id="UP000223913">
    <property type="component" value="Unassembled WGS sequence"/>
</dbReference>
<dbReference type="Pfam" id="PF02770">
    <property type="entry name" value="Acyl-CoA_dh_M"/>
    <property type="match status" value="1"/>
</dbReference>
<evidence type="ECO:0000256" key="2">
    <source>
        <dbReference type="ARBA" id="ARBA00009347"/>
    </source>
</evidence>
<dbReference type="Pfam" id="PF02771">
    <property type="entry name" value="Acyl-CoA_dh_N"/>
    <property type="match status" value="1"/>
</dbReference>
<dbReference type="Gene3D" id="1.20.140.10">
    <property type="entry name" value="Butyryl-CoA Dehydrogenase, subunit A, domain 3"/>
    <property type="match status" value="1"/>
</dbReference>